<proteinExistence type="inferred from homology"/>
<name>A0ABR3GGE6_9PEZI</name>
<dbReference type="Proteomes" id="UP001447188">
    <property type="component" value="Unassembled WGS sequence"/>
</dbReference>
<keyword evidence="4 8" id="KW-0378">Hydrolase</keyword>
<keyword evidence="3" id="KW-0732">Signal</keyword>
<feature type="domain" description="PLA2c" evidence="10">
    <location>
        <begin position="52"/>
        <end position="597"/>
    </location>
</feature>
<keyword evidence="6 8" id="KW-0443">Lipid metabolism</keyword>
<evidence type="ECO:0000256" key="4">
    <source>
        <dbReference type="ARBA" id="ARBA00022801"/>
    </source>
</evidence>
<comment type="catalytic activity">
    <reaction evidence="9">
        <text>a 1-acyl-sn-glycero-3-phosphocholine + H2O = sn-glycerol 3-phosphocholine + a fatty acid + H(+)</text>
        <dbReference type="Rhea" id="RHEA:15177"/>
        <dbReference type="ChEBI" id="CHEBI:15377"/>
        <dbReference type="ChEBI" id="CHEBI:15378"/>
        <dbReference type="ChEBI" id="CHEBI:16870"/>
        <dbReference type="ChEBI" id="CHEBI:28868"/>
        <dbReference type="ChEBI" id="CHEBI:58168"/>
        <dbReference type="EC" id="3.1.1.5"/>
    </reaction>
</comment>
<comment type="caution">
    <text evidence="11">The sequence shown here is derived from an EMBL/GenBank/DDBJ whole genome shotgun (WGS) entry which is preliminary data.</text>
</comment>
<gene>
    <name evidence="11" type="primary">PLB1_1</name>
    <name evidence="11" type="ORF">Q9L58_006215</name>
</gene>
<sequence>MRVSPSSRVLLTAASIFSATQASPLLPLERNNLVPRALSDSPSGGYAPATVSCPSAPLIRNADDISDGEKAFVTKRHAVTDKALTDFLNRAAMVDFDVGAFMQSYSPNIGIAFSGGGYRALLNGAGEFAAFDSRTPGSTAAGHLGGLLQSATYFAGLSGGSWLLGSIVVNNFTTVQKLQGSDTVWDFTNNILAPEGELHIVDTTRYYNDLHDEVSAKEDAGFDVSLTDYWSRALSRQFVNYTDGGPGITYSSIAKTAEFINGDMPFPIIVADGRNPGELVINSNATVFEFNPFEFGSFDPTLFAFTPMEYLGTNMTNGVPIEDNVCIRGFDNVGFVMGTSSSLFNTGLVQLDSFGLTGILRKFVESTLEFLSATESDIADYSPNPFFGVNSDINPSAGTRDLTLVDGGLDMQNIPLHPLIQPVRHVDVIFAMDNSADTVRLNGSLSNWPNGTAIIATYERSINLAIGNGTLFPAIPDVNTFISQGLNNRPTFFGCDASNITSDASKVPPLIVYIPNSPFTFNSNISTTTLEYSHAQRDLMIENGYNVATRGNGTLDSTWAACVGCAIVHREQERKGVKQTAQCQKCFTTYCWDGVRAAIQAPEYEPSAVISVKSAARRTEAWGLSVLVAATAVVVALVV</sequence>
<dbReference type="PANTHER" id="PTHR10728">
    <property type="entry name" value="CYTOSOLIC PHOSPHOLIPASE A2"/>
    <property type="match status" value="1"/>
</dbReference>
<dbReference type="Pfam" id="PF01735">
    <property type="entry name" value="PLA2_B"/>
    <property type="match status" value="1"/>
</dbReference>
<dbReference type="SUPFAM" id="SSF52151">
    <property type="entry name" value="FabD/lysophospholipase-like"/>
    <property type="match status" value="1"/>
</dbReference>
<dbReference type="EC" id="3.1.1.5" evidence="2 9"/>
<organism evidence="11 12">
    <name type="scientific">Discina gigas</name>
    <dbReference type="NCBI Taxonomy" id="1032678"/>
    <lineage>
        <taxon>Eukaryota</taxon>
        <taxon>Fungi</taxon>
        <taxon>Dikarya</taxon>
        <taxon>Ascomycota</taxon>
        <taxon>Pezizomycotina</taxon>
        <taxon>Pezizomycetes</taxon>
        <taxon>Pezizales</taxon>
        <taxon>Discinaceae</taxon>
        <taxon>Discina</taxon>
    </lineage>
</organism>
<dbReference type="PANTHER" id="PTHR10728:SF33">
    <property type="entry name" value="LYSOPHOSPHOLIPASE 1-RELATED"/>
    <property type="match status" value="1"/>
</dbReference>
<dbReference type="CDD" id="cd07203">
    <property type="entry name" value="cPLA2_Fungal_PLB"/>
    <property type="match status" value="1"/>
</dbReference>
<evidence type="ECO:0000256" key="7">
    <source>
        <dbReference type="ARBA" id="ARBA00023180"/>
    </source>
</evidence>
<evidence type="ECO:0000256" key="6">
    <source>
        <dbReference type="ARBA" id="ARBA00023098"/>
    </source>
</evidence>
<protein>
    <recommendedName>
        <fullName evidence="2 9">Lysophospholipase</fullName>
        <ecNumber evidence="2 9">3.1.1.5</ecNumber>
    </recommendedName>
</protein>
<evidence type="ECO:0000256" key="9">
    <source>
        <dbReference type="RuleBase" id="RU362103"/>
    </source>
</evidence>
<dbReference type="PROSITE" id="PS51210">
    <property type="entry name" value="PLA2C"/>
    <property type="match status" value="1"/>
</dbReference>
<evidence type="ECO:0000313" key="11">
    <source>
        <dbReference type="EMBL" id="KAL0634855.1"/>
    </source>
</evidence>
<evidence type="ECO:0000313" key="12">
    <source>
        <dbReference type="Proteomes" id="UP001447188"/>
    </source>
</evidence>
<evidence type="ECO:0000256" key="1">
    <source>
        <dbReference type="ARBA" id="ARBA00008780"/>
    </source>
</evidence>
<evidence type="ECO:0000256" key="8">
    <source>
        <dbReference type="PROSITE-ProRule" id="PRU00555"/>
    </source>
</evidence>
<evidence type="ECO:0000259" key="10">
    <source>
        <dbReference type="PROSITE" id="PS51210"/>
    </source>
</evidence>
<keyword evidence="12" id="KW-1185">Reference proteome</keyword>
<accession>A0ABR3GGE6</accession>
<evidence type="ECO:0000256" key="3">
    <source>
        <dbReference type="ARBA" id="ARBA00022729"/>
    </source>
</evidence>
<keyword evidence="7" id="KW-0325">Glycoprotein</keyword>
<dbReference type="GO" id="GO:0004622">
    <property type="term" value="F:phosphatidylcholine lysophospholipase activity"/>
    <property type="evidence" value="ECO:0007669"/>
    <property type="project" value="UniProtKB-EC"/>
</dbReference>
<evidence type="ECO:0000256" key="5">
    <source>
        <dbReference type="ARBA" id="ARBA00022963"/>
    </source>
</evidence>
<dbReference type="EMBL" id="JBBBZM010000083">
    <property type="protein sequence ID" value="KAL0634855.1"/>
    <property type="molecule type" value="Genomic_DNA"/>
</dbReference>
<dbReference type="InterPro" id="IPR002642">
    <property type="entry name" value="LysoPLipase_cat_dom"/>
</dbReference>
<comment type="similarity">
    <text evidence="1 9">Belongs to the lysophospholipase family.</text>
</comment>
<dbReference type="InterPro" id="IPR016035">
    <property type="entry name" value="Acyl_Trfase/lysoPLipase"/>
</dbReference>
<dbReference type="Gene3D" id="3.40.1090.10">
    <property type="entry name" value="Cytosolic phospholipase A2 catalytic domain"/>
    <property type="match status" value="1"/>
</dbReference>
<keyword evidence="5 8" id="KW-0442">Lipid degradation</keyword>
<reference evidence="11 12" key="1">
    <citation type="submission" date="2024-02" db="EMBL/GenBank/DDBJ databases">
        <title>Discinaceae phylogenomics.</title>
        <authorList>
            <person name="Dirks A.C."/>
            <person name="James T.Y."/>
        </authorList>
    </citation>
    <scope>NUCLEOTIDE SEQUENCE [LARGE SCALE GENOMIC DNA]</scope>
    <source>
        <strain evidence="11 12">ACD0624</strain>
    </source>
</reference>
<dbReference type="SMART" id="SM00022">
    <property type="entry name" value="PLAc"/>
    <property type="match status" value="1"/>
</dbReference>
<evidence type="ECO:0000256" key="2">
    <source>
        <dbReference type="ARBA" id="ARBA00013274"/>
    </source>
</evidence>